<dbReference type="GO" id="GO:0005634">
    <property type="term" value="C:nucleus"/>
    <property type="evidence" value="ECO:0007669"/>
    <property type="project" value="UniProtKB-SubCell"/>
</dbReference>
<evidence type="ECO:0000256" key="2">
    <source>
        <dbReference type="ARBA" id="ARBA00023242"/>
    </source>
</evidence>
<dbReference type="InterPro" id="IPR000242">
    <property type="entry name" value="PTP_cat"/>
</dbReference>
<dbReference type="InParanoid" id="A0A4W3GU86"/>
<dbReference type="Pfam" id="PF00102">
    <property type="entry name" value="Y_phosphatase"/>
    <property type="match status" value="2"/>
</dbReference>
<dbReference type="Ensembl" id="ENSCMIT00000008019.1">
    <property type="protein sequence ID" value="ENSCMIP00000007793.1"/>
    <property type="gene ID" value="ENSCMIG00000004230.1"/>
</dbReference>
<keyword evidence="2" id="KW-0539">Nucleus</keyword>
<protein>
    <submittedName>
        <fullName evidence="5">Uncharacterized protein</fullName>
    </submittedName>
</protein>
<evidence type="ECO:0000259" key="3">
    <source>
        <dbReference type="PROSITE" id="PS50055"/>
    </source>
</evidence>
<dbReference type="InterPro" id="IPR000387">
    <property type="entry name" value="Tyr_Pase_dom"/>
</dbReference>
<dbReference type="SMART" id="SM00194">
    <property type="entry name" value="PTPc"/>
    <property type="match status" value="1"/>
</dbReference>
<feature type="domain" description="Tyrosine-protein phosphatase" evidence="3">
    <location>
        <begin position="1"/>
        <end position="124"/>
    </location>
</feature>
<organism evidence="5 6">
    <name type="scientific">Callorhinchus milii</name>
    <name type="common">Ghost shark</name>
    <dbReference type="NCBI Taxonomy" id="7868"/>
    <lineage>
        <taxon>Eukaryota</taxon>
        <taxon>Metazoa</taxon>
        <taxon>Chordata</taxon>
        <taxon>Craniata</taxon>
        <taxon>Vertebrata</taxon>
        <taxon>Chondrichthyes</taxon>
        <taxon>Holocephali</taxon>
        <taxon>Chimaeriformes</taxon>
        <taxon>Callorhinchidae</taxon>
        <taxon>Callorhinchus</taxon>
    </lineage>
</organism>
<evidence type="ECO:0000256" key="1">
    <source>
        <dbReference type="ARBA" id="ARBA00004123"/>
    </source>
</evidence>
<dbReference type="SMART" id="SM00404">
    <property type="entry name" value="PTPc_motif"/>
    <property type="match status" value="1"/>
</dbReference>
<keyword evidence="6" id="KW-1185">Reference proteome</keyword>
<dbReference type="SUPFAM" id="SSF52799">
    <property type="entry name" value="(Phosphotyrosine protein) phosphatases II"/>
    <property type="match status" value="1"/>
</dbReference>
<evidence type="ECO:0000313" key="5">
    <source>
        <dbReference type="Ensembl" id="ENSCMIP00000007793.1"/>
    </source>
</evidence>
<dbReference type="GO" id="GO:0004725">
    <property type="term" value="F:protein tyrosine phosphatase activity"/>
    <property type="evidence" value="ECO:0007669"/>
    <property type="project" value="InterPro"/>
</dbReference>
<evidence type="ECO:0000313" key="6">
    <source>
        <dbReference type="Proteomes" id="UP000314986"/>
    </source>
</evidence>
<dbReference type="OMA" id="MDCENES"/>
<feature type="domain" description="Tyrosine specific protein phosphatases" evidence="4">
    <location>
        <begin position="70"/>
        <end position="121"/>
    </location>
</feature>
<name>A0A4W3GU86_CALMI</name>
<dbReference type="PROSITE" id="PS50055">
    <property type="entry name" value="TYR_PHOSPHATASE_PTP"/>
    <property type="match status" value="1"/>
</dbReference>
<comment type="subcellular location">
    <subcellularLocation>
        <location evidence="1">Nucleus</location>
    </subcellularLocation>
</comment>
<proteinExistence type="predicted"/>
<accession>A0A4W3GU86</accession>
<dbReference type="AlphaFoldDB" id="A0A4W3GU86"/>
<dbReference type="STRING" id="7868.ENSCMIP00000007793"/>
<reference evidence="6" key="3">
    <citation type="journal article" date="2014" name="Nature">
        <title>Elephant shark genome provides unique insights into gnathostome evolution.</title>
        <authorList>
            <consortium name="International Elephant Shark Genome Sequencing Consortium"/>
            <person name="Venkatesh B."/>
            <person name="Lee A.P."/>
            <person name="Ravi V."/>
            <person name="Maurya A.K."/>
            <person name="Lian M.M."/>
            <person name="Swann J.B."/>
            <person name="Ohta Y."/>
            <person name="Flajnik M.F."/>
            <person name="Sutoh Y."/>
            <person name="Kasahara M."/>
            <person name="Hoon S."/>
            <person name="Gangu V."/>
            <person name="Roy S.W."/>
            <person name="Irimia M."/>
            <person name="Korzh V."/>
            <person name="Kondrychyn I."/>
            <person name="Lim Z.W."/>
            <person name="Tay B.H."/>
            <person name="Tohari S."/>
            <person name="Kong K.W."/>
            <person name="Ho S."/>
            <person name="Lorente-Galdos B."/>
            <person name="Quilez J."/>
            <person name="Marques-Bonet T."/>
            <person name="Raney B.J."/>
            <person name="Ingham P.W."/>
            <person name="Tay A."/>
            <person name="Hillier L.W."/>
            <person name="Minx P."/>
            <person name="Boehm T."/>
            <person name="Wilson R.K."/>
            <person name="Brenner S."/>
            <person name="Warren W.C."/>
        </authorList>
    </citation>
    <scope>NUCLEOTIDE SEQUENCE [LARGE SCALE GENOMIC DNA]</scope>
</reference>
<dbReference type="InterPro" id="IPR052074">
    <property type="entry name" value="NonRcpt_TyrProt_Phosphatase"/>
</dbReference>
<dbReference type="InterPro" id="IPR029021">
    <property type="entry name" value="Prot-tyrosine_phosphatase-like"/>
</dbReference>
<reference evidence="5" key="4">
    <citation type="submission" date="2025-08" db="UniProtKB">
        <authorList>
            <consortium name="Ensembl"/>
        </authorList>
    </citation>
    <scope>IDENTIFICATION</scope>
</reference>
<reference evidence="6" key="2">
    <citation type="journal article" date="2007" name="PLoS Biol.">
        <title>Survey sequencing and comparative analysis of the elephant shark (Callorhinchus milii) genome.</title>
        <authorList>
            <person name="Venkatesh B."/>
            <person name="Kirkness E.F."/>
            <person name="Loh Y.H."/>
            <person name="Halpern A.L."/>
            <person name="Lee A.P."/>
            <person name="Johnson J."/>
            <person name="Dandona N."/>
            <person name="Viswanathan L.D."/>
            <person name="Tay A."/>
            <person name="Venter J.C."/>
            <person name="Strausberg R.L."/>
            <person name="Brenner S."/>
        </authorList>
    </citation>
    <scope>NUCLEOTIDE SEQUENCE [LARGE SCALE GENOMIC DNA]</scope>
</reference>
<dbReference type="PRINTS" id="PR00700">
    <property type="entry name" value="PRTYPHPHTASE"/>
</dbReference>
<dbReference type="Gene3D" id="3.90.190.10">
    <property type="entry name" value="Protein tyrosine phosphatase superfamily"/>
    <property type="match status" value="2"/>
</dbReference>
<evidence type="ECO:0000259" key="4">
    <source>
        <dbReference type="PROSITE" id="PS50056"/>
    </source>
</evidence>
<reference evidence="6" key="1">
    <citation type="journal article" date="2006" name="Science">
        <title>Ancient noncoding elements conserved in the human genome.</title>
        <authorList>
            <person name="Venkatesh B."/>
            <person name="Kirkness E.F."/>
            <person name="Loh Y.H."/>
            <person name="Halpern A.L."/>
            <person name="Lee A.P."/>
            <person name="Johnson J."/>
            <person name="Dandona N."/>
            <person name="Viswanathan L.D."/>
            <person name="Tay A."/>
            <person name="Venter J.C."/>
            <person name="Strausberg R.L."/>
            <person name="Brenner S."/>
        </authorList>
    </citation>
    <scope>NUCLEOTIDE SEQUENCE [LARGE SCALE GENOMIC DNA]</scope>
</reference>
<dbReference type="GeneTree" id="ENSGT00940000160066"/>
<dbReference type="PROSITE" id="PS50056">
    <property type="entry name" value="TYR_PHOSPHATASE_2"/>
    <property type="match status" value="1"/>
</dbReference>
<dbReference type="Proteomes" id="UP000314986">
    <property type="component" value="Unassembled WGS sequence"/>
</dbReference>
<dbReference type="PANTHER" id="PTHR46900:SF4">
    <property type="entry name" value="FERM AND PDZ DOMAIN CONTAINING 2"/>
    <property type="match status" value="1"/>
</dbReference>
<dbReference type="InterPro" id="IPR003595">
    <property type="entry name" value="Tyr_Pase_cat"/>
</dbReference>
<sequence length="149" mass="17003">MIWESKATLIAMMTREHERGKVKCHRYWPDTASHISFLRISSLFQTGEARDIKHLHFVTWSDHGTPQSSEQLVRFILYMRHVHRLGPVVVHCSAGIGRAGVLICTDVLLSLIDKNLSVSESQVVLGVLFSQNIFFPPTRTQCSTVQWED</sequence>
<reference evidence="5" key="5">
    <citation type="submission" date="2025-09" db="UniProtKB">
        <authorList>
            <consortium name="Ensembl"/>
        </authorList>
    </citation>
    <scope>IDENTIFICATION</scope>
</reference>
<dbReference type="PANTHER" id="PTHR46900">
    <property type="entry name" value="TYROSINE-PROTEIN PHOSPHATASE NON-RECEPTOR TYPE 13"/>
    <property type="match status" value="1"/>
</dbReference>